<reference evidence="1" key="2">
    <citation type="journal article" name="FEMS Microbiol. Lett.">
        <title>Molecular variability and genetic structure of white spot syndrome virus strains from northwest Mexico based on the analysis of genomes.</title>
        <authorList>
            <person name="Parrilla-Taylor D.P."/>
            <person name="Vibanco-Perez N."/>
            <person name="Duran-Avelar M.J."/>
            <person name="Gomez-Gil B."/>
            <person name="Llera-Herrera R."/>
            <person name="Vazquez-Juarez R."/>
        </authorList>
    </citation>
    <scope>NUCLEOTIDE SEQUENCE</scope>
    <source>
        <strain evidence="1">LG</strain>
    </source>
</reference>
<accession>A0A2U9GGI6</accession>
<proteinExistence type="predicted"/>
<dbReference type="EMBL" id="MG432482">
    <property type="protein sequence ID" value="AWQ63944.1"/>
    <property type="molecule type" value="Genomic_DNA"/>
</dbReference>
<sequence>MYKMQENITLSRNGCSRNGYKRFWILVDLDFWNSHFWRHVPPVCVRTFSYQVFTLFLDSKTFEKFFELTPV</sequence>
<gene>
    <name evidence="1" type="primary">477</name>
</gene>
<protein>
    <submittedName>
        <fullName evidence="1">Wsv476</fullName>
    </submittedName>
</protein>
<evidence type="ECO:0000313" key="1">
    <source>
        <dbReference type="EMBL" id="AWQ63944.1"/>
    </source>
</evidence>
<name>A0A2U9GGI6_WSSV</name>
<organism evidence="1">
    <name type="scientific">White spot syndrome virus</name>
    <name type="common">WSSV</name>
    <name type="synonym">White spot bacilliform virus</name>
    <dbReference type="NCBI Taxonomy" id="92652"/>
    <lineage>
        <taxon>Viruses</taxon>
        <taxon>Viruses incertae sedis</taxon>
        <taxon>Naldaviricetes</taxon>
        <taxon>Nimaviridae</taxon>
        <taxon>Whispovirus</taxon>
        <taxon>White spot syndrome virus</taxon>
    </lineage>
</organism>
<organismHost>
    <name type="scientific">Crustacea</name>
    <name type="common">crustaceans</name>
    <dbReference type="NCBI Taxonomy" id="6657"/>
</organismHost>
<reference evidence="1" key="1">
    <citation type="submission" date="2017-11" db="EMBL/GenBank/DDBJ databases">
        <authorList>
            <person name="Parrilla Taylor D.P."/>
            <person name="Vibanco-Perez N."/>
            <person name="Duran-Avelar Md.J."/>
            <person name="Gomez-Gil B."/>
            <person name="Llera-Herrera R."/>
            <person name="Vazquez-Juarez R."/>
        </authorList>
    </citation>
    <scope>NUCLEOTIDE SEQUENCE</scope>
    <source>
        <strain evidence="1">LG</strain>
    </source>
</reference>